<sequence>MSGIVYIHHKNRNDLYDKYNISPATLSGNILLMSGLVGFRPDGSVADSLEEQIELIFEQAKDVLEEAGGDFSNIASFDTYHTGEVAIFDQMEAFMSVRDRYVQRPGPAWTSLGVSGLAIPGAAIEVKITAYI</sequence>
<gene>
    <name evidence="1" type="ORF">PQR66_26835</name>
</gene>
<comment type="caution">
    <text evidence="1">The sequence shown here is derived from an EMBL/GenBank/DDBJ whole genome shotgun (WGS) entry which is preliminary data.</text>
</comment>
<dbReference type="Proteomes" id="UP001629249">
    <property type="component" value="Unassembled WGS sequence"/>
</dbReference>
<protein>
    <submittedName>
        <fullName evidence="1">Rid family hydrolase</fullName>
    </submittedName>
</protein>
<accession>A0ABW8ZTZ2</accession>
<dbReference type="GO" id="GO:0016787">
    <property type="term" value="F:hydrolase activity"/>
    <property type="evidence" value="ECO:0007669"/>
    <property type="project" value="UniProtKB-KW"/>
</dbReference>
<proteinExistence type="predicted"/>
<organism evidence="1 2">
    <name type="scientific">Paraburkholderia agricolaris</name>
    <dbReference type="NCBI Taxonomy" id="2152888"/>
    <lineage>
        <taxon>Bacteria</taxon>
        <taxon>Pseudomonadati</taxon>
        <taxon>Pseudomonadota</taxon>
        <taxon>Betaproteobacteria</taxon>
        <taxon>Burkholderiales</taxon>
        <taxon>Burkholderiaceae</taxon>
        <taxon>Paraburkholderia</taxon>
    </lineage>
</organism>
<keyword evidence="2" id="KW-1185">Reference proteome</keyword>
<dbReference type="PANTHER" id="PTHR11803:SF44">
    <property type="entry name" value="RUTC FAMILY PROTEIN YJGH"/>
    <property type="match status" value="1"/>
</dbReference>
<dbReference type="PANTHER" id="PTHR11803">
    <property type="entry name" value="2-IMINOBUTANOATE/2-IMINOPROPANOATE DEAMINASE RIDA"/>
    <property type="match status" value="1"/>
</dbReference>
<evidence type="ECO:0000313" key="2">
    <source>
        <dbReference type="Proteomes" id="UP001629249"/>
    </source>
</evidence>
<dbReference type="Gene3D" id="3.30.1330.40">
    <property type="entry name" value="RutC-like"/>
    <property type="match status" value="1"/>
</dbReference>
<dbReference type="Pfam" id="PF01042">
    <property type="entry name" value="Ribonuc_L-PSP"/>
    <property type="match status" value="1"/>
</dbReference>
<name>A0ABW8ZTZ2_9BURK</name>
<dbReference type="InterPro" id="IPR006175">
    <property type="entry name" value="YjgF/YER057c/UK114"/>
</dbReference>
<reference evidence="1 2" key="1">
    <citation type="journal article" date="2024" name="Chem. Sci.">
        <title>Discovery of megapolipeptins by genome mining of a Burkholderiales bacteria collection.</title>
        <authorList>
            <person name="Paulo B.S."/>
            <person name="Recchia M.J.J."/>
            <person name="Lee S."/>
            <person name="Fergusson C.H."/>
            <person name="Romanowski S.B."/>
            <person name="Hernandez A."/>
            <person name="Krull N."/>
            <person name="Liu D.Y."/>
            <person name="Cavanagh H."/>
            <person name="Bos A."/>
            <person name="Gray C.A."/>
            <person name="Murphy B.T."/>
            <person name="Linington R.G."/>
            <person name="Eustaquio A.S."/>
        </authorList>
    </citation>
    <scope>NUCLEOTIDE SEQUENCE [LARGE SCALE GENOMIC DNA]</scope>
    <source>
        <strain evidence="1 2">RL16-012-BIC-B</strain>
    </source>
</reference>
<dbReference type="RefSeq" id="WP_408330385.1">
    <property type="nucleotide sequence ID" value="NZ_JAQQFH010000015.1"/>
</dbReference>
<evidence type="ECO:0000313" key="1">
    <source>
        <dbReference type="EMBL" id="MFL9886687.1"/>
    </source>
</evidence>
<dbReference type="InterPro" id="IPR035959">
    <property type="entry name" value="RutC-like_sf"/>
</dbReference>
<dbReference type="SUPFAM" id="SSF55298">
    <property type="entry name" value="YjgF-like"/>
    <property type="match status" value="1"/>
</dbReference>
<dbReference type="EMBL" id="JAQQFN010000023">
    <property type="protein sequence ID" value="MFL9886687.1"/>
    <property type="molecule type" value="Genomic_DNA"/>
</dbReference>
<keyword evidence="1" id="KW-0378">Hydrolase</keyword>